<dbReference type="InterPro" id="IPR051906">
    <property type="entry name" value="TolC-like"/>
</dbReference>
<evidence type="ECO:0000256" key="7">
    <source>
        <dbReference type="ARBA" id="ARBA00023237"/>
    </source>
</evidence>
<organism evidence="9 10">
    <name type="scientific">Chitinophaga costaii</name>
    <dbReference type="NCBI Taxonomy" id="1335309"/>
    <lineage>
        <taxon>Bacteria</taxon>
        <taxon>Pseudomonadati</taxon>
        <taxon>Bacteroidota</taxon>
        <taxon>Chitinophagia</taxon>
        <taxon>Chitinophagales</taxon>
        <taxon>Chitinophagaceae</taxon>
        <taxon>Chitinophaga</taxon>
    </lineage>
</organism>
<keyword evidence="7" id="KW-0998">Cell outer membrane</keyword>
<keyword evidence="4" id="KW-1134">Transmembrane beta strand</keyword>
<keyword evidence="6" id="KW-0472">Membrane</keyword>
<comment type="subcellular location">
    <subcellularLocation>
        <location evidence="1">Cell outer membrane</location>
    </subcellularLocation>
</comment>
<evidence type="ECO:0000256" key="3">
    <source>
        <dbReference type="ARBA" id="ARBA00022448"/>
    </source>
</evidence>
<dbReference type="InterPro" id="IPR003423">
    <property type="entry name" value="OMP_efflux"/>
</dbReference>
<feature type="chain" id="PRO_5008688848" evidence="8">
    <location>
        <begin position="22"/>
        <end position="451"/>
    </location>
</feature>
<dbReference type="EMBL" id="FMAR01000002">
    <property type="protein sequence ID" value="SCB96301.1"/>
    <property type="molecule type" value="Genomic_DNA"/>
</dbReference>
<keyword evidence="8" id="KW-0732">Signal</keyword>
<dbReference type="Gene3D" id="1.20.1600.10">
    <property type="entry name" value="Outer membrane efflux proteins (OEP)"/>
    <property type="match status" value="1"/>
</dbReference>
<evidence type="ECO:0000313" key="9">
    <source>
        <dbReference type="EMBL" id="SCB96301.1"/>
    </source>
</evidence>
<evidence type="ECO:0000256" key="1">
    <source>
        <dbReference type="ARBA" id="ARBA00004442"/>
    </source>
</evidence>
<reference evidence="9 10" key="1">
    <citation type="submission" date="2016-08" db="EMBL/GenBank/DDBJ databases">
        <authorList>
            <person name="Seilhamer J.J."/>
        </authorList>
    </citation>
    <scope>NUCLEOTIDE SEQUENCE [LARGE SCALE GENOMIC DNA]</scope>
    <source>
        <strain evidence="9 10">A37T2</strain>
    </source>
</reference>
<dbReference type="Proteomes" id="UP000242818">
    <property type="component" value="Unassembled WGS sequence"/>
</dbReference>
<dbReference type="SUPFAM" id="SSF56954">
    <property type="entry name" value="Outer membrane efflux proteins (OEP)"/>
    <property type="match status" value="1"/>
</dbReference>
<dbReference type="Pfam" id="PF02321">
    <property type="entry name" value="OEP"/>
    <property type="match status" value="2"/>
</dbReference>
<evidence type="ECO:0000313" key="10">
    <source>
        <dbReference type="Proteomes" id="UP000242818"/>
    </source>
</evidence>
<evidence type="ECO:0000256" key="6">
    <source>
        <dbReference type="ARBA" id="ARBA00023136"/>
    </source>
</evidence>
<sequence length="451" mass="50516">MKRLTLSLLLFTGLGITNGYAQTTPLTLQQCLQYALANNQQLAQVKLNEDMGDLKVQETRAQALPQIDGTGQYTNNFKKQIIPIPGDFLGQPGKTVLLAASLTHNAMAQATLTQQVFNQTVFTGLKAARTGREYYKLQTAQTEENVIYNVSQLYYQVLVTRERIVVLQANIHKLDTLVQSTDSQVKNGLAKRIDLDRIKVNLVNYKTQLTTQQNALETAYNLLKQTMGMPIDASITLPEASFQEIAQHTDSPIDFGAMHLDNRVEYLLLKKEEALQQLQKKAYQAEYYPSLQLFANYSRNGLSNKFDLFESNSTASWYSAGAAGLTLKIPIFDGFARRSRVGQATVTLKQLSKEIEATNISLNTQYNNARLQVQNNLSTIRSQKENVDLAQEVYYATQNNYKLGLAGLTDLLESETSLTEAQNNYNEALLQYKLAELDIIKANGNLKTLLN</sequence>
<dbReference type="AlphaFoldDB" id="A0A1C4AP19"/>
<proteinExistence type="inferred from homology"/>
<evidence type="ECO:0000256" key="8">
    <source>
        <dbReference type="SAM" id="SignalP"/>
    </source>
</evidence>
<dbReference type="OrthoDB" id="367883at2"/>
<evidence type="ECO:0000256" key="5">
    <source>
        <dbReference type="ARBA" id="ARBA00022692"/>
    </source>
</evidence>
<protein>
    <submittedName>
        <fullName evidence="9">Outer membrane protein TolC</fullName>
    </submittedName>
</protein>
<dbReference type="GO" id="GO:0009279">
    <property type="term" value="C:cell outer membrane"/>
    <property type="evidence" value="ECO:0007669"/>
    <property type="project" value="UniProtKB-SubCell"/>
</dbReference>
<dbReference type="RefSeq" id="WP_089709341.1">
    <property type="nucleotide sequence ID" value="NZ_FMAR01000002.1"/>
</dbReference>
<dbReference type="STRING" id="1335309.GA0116948_102219"/>
<accession>A0A1C4AP19</accession>
<dbReference type="GO" id="GO:0015562">
    <property type="term" value="F:efflux transmembrane transporter activity"/>
    <property type="evidence" value="ECO:0007669"/>
    <property type="project" value="InterPro"/>
</dbReference>
<evidence type="ECO:0000256" key="2">
    <source>
        <dbReference type="ARBA" id="ARBA00007613"/>
    </source>
</evidence>
<keyword evidence="5" id="KW-0812">Transmembrane</keyword>
<feature type="signal peptide" evidence="8">
    <location>
        <begin position="1"/>
        <end position="21"/>
    </location>
</feature>
<dbReference type="PANTHER" id="PTHR30026:SF20">
    <property type="entry name" value="OUTER MEMBRANE PROTEIN TOLC"/>
    <property type="match status" value="1"/>
</dbReference>
<gene>
    <name evidence="9" type="ORF">GA0116948_102219</name>
</gene>
<evidence type="ECO:0000256" key="4">
    <source>
        <dbReference type="ARBA" id="ARBA00022452"/>
    </source>
</evidence>
<dbReference type="GO" id="GO:1990281">
    <property type="term" value="C:efflux pump complex"/>
    <property type="evidence" value="ECO:0007669"/>
    <property type="project" value="TreeGrafter"/>
</dbReference>
<keyword evidence="10" id="KW-1185">Reference proteome</keyword>
<dbReference type="GO" id="GO:0015288">
    <property type="term" value="F:porin activity"/>
    <property type="evidence" value="ECO:0007669"/>
    <property type="project" value="TreeGrafter"/>
</dbReference>
<name>A0A1C4AP19_9BACT</name>
<comment type="similarity">
    <text evidence="2">Belongs to the outer membrane factor (OMF) (TC 1.B.17) family.</text>
</comment>
<dbReference type="PANTHER" id="PTHR30026">
    <property type="entry name" value="OUTER MEMBRANE PROTEIN TOLC"/>
    <property type="match status" value="1"/>
</dbReference>
<keyword evidence="3" id="KW-0813">Transport</keyword>